<dbReference type="PANTHER" id="PTHR40254:SF1">
    <property type="entry name" value="BLR0577 PROTEIN"/>
    <property type="match status" value="1"/>
</dbReference>
<protein>
    <recommendedName>
        <fullName evidence="1">FAD-dependent urate hydroxylase HpyO/Asp monooxygenase CreE-like FAD/NAD(P)-binding domain-containing protein</fullName>
    </recommendedName>
</protein>
<dbReference type="Pfam" id="PF13454">
    <property type="entry name" value="NAD_binding_9"/>
    <property type="match status" value="1"/>
</dbReference>
<feature type="domain" description="FAD-dependent urate hydroxylase HpyO/Asp monooxygenase CreE-like FAD/NAD(P)-binding" evidence="1">
    <location>
        <begin position="4"/>
        <end position="117"/>
    </location>
</feature>
<reference evidence="3" key="1">
    <citation type="journal article" date="2019" name="Int. J. Syst. Evol. Microbiol.">
        <title>The Global Catalogue of Microorganisms (GCM) 10K type strain sequencing project: providing services to taxonomists for standard genome sequencing and annotation.</title>
        <authorList>
            <consortium name="The Broad Institute Genomics Platform"/>
            <consortium name="The Broad Institute Genome Sequencing Center for Infectious Disease"/>
            <person name="Wu L."/>
            <person name="Ma J."/>
        </authorList>
    </citation>
    <scope>NUCLEOTIDE SEQUENCE [LARGE SCALE GENOMIC DNA]</scope>
    <source>
        <strain evidence="3">JCM 12662</strain>
    </source>
</reference>
<dbReference type="RefSeq" id="WP_343752888.1">
    <property type="nucleotide sequence ID" value="NZ_BAAACW010000011.1"/>
</dbReference>
<dbReference type="EMBL" id="BAAACW010000011">
    <property type="protein sequence ID" value="GAA0351731.1"/>
    <property type="molecule type" value="Genomic_DNA"/>
</dbReference>
<sequence>MKIAIVGFGVSGAALLMSLKTSGKLDTDLHVDIFDPNHEPAVGLAYGKDSNHLLLNAFPTAMSLNPDNPLEFSEWLEKNYPEFNATVDLVPRTVFGEYASERLSPLLEKENVTHIKNNMIASQSKP</sequence>
<dbReference type="InterPro" id="IPR052189">
    <property type="entry name" value="L-asp_N-monooxygenase_NS-form"/>
</dbReference>
<dbReference type="Proteomes" id="UP001501166">
    <property type="component" value="Unassembled WGS sequence"/>
</dbReference>
<comment type="caution">
    <text evidence="2">The sequence shown here is derived from an EMBL/GenBank/DDBJ whole genome shotgun (WGS) entry which is preliminary data.</text>
</comment>
<evidence type="ECO:0000259" key="1">
    <source>
        <dbReference type="Pfam" id="PF13454"/>
    </source>
</evidence>
<evidence type="ECO:0000313" key="3">
    <source>
        <dbReference type="Proteomes" id="UP001501166"/>
    </source>
</evidence>
<gene>
    <name evidence="2" type="ORF">GCM10008932_00990</name>
</gene>
<name>A0ABP3GPN7_9LACT</name>
<dbReference type="PANTHER" id="PTHR40254">
    <property type="entry name" value="BLR0577 PROTEIN"/>
    <property type="match status" value="1"/>
</dbReference>
<proteinExistence type="predicted"/>
<organism evidence="2 3">
    <name type="scientific">Alkalibacterium iburiense</name>
    <dbReference type="NCBI Taxonomy" id="290589"/>
    <lineage>
        <taxon>Bacteria</taxon>
        <taxon>Bacillati</taxon>
        <taxon>Bacillota</taxon>
        <taxon>Bacilli</taxon>
        <taxon>Lactobacillales</taxon>
        <taxon>Carnobacteriaceae</taxon>
        <taxon>Alkalibacterium</taxon>
    </lineage>
</organism>
<evidence type="ECO:0000313" key="2">
    <source>
        <dbReference type="EMBL" id="GAA0351731.1"/>
    </source>
</evidence>
<dbReference type="InterPro" id="IPR038732">
    <property type="entry name" value="HpyO/CreE_NAD-binding"/>
</dbReference>
<keyword evidence="3" id="KW-1185">Reference proteome</keyword>
<accession>A0ABP3GPN7</accession>